<dbReference type="AlphaFoldDB" id="A0A4Q9B4G2"/>
<comment type="caution">
    <text evidence="1">The sequence shown here is derived from an EMBL/GenBank/DDBJ whole genome shotgun (WGS) entry which is preliminary data.</text>
</comment>
<dbReference type="OrthoDB" id="34459at2"/>
<sequence length="108" mass="12698">MRYPVTPDGRYFVAQGRLWRCTDPRLSPEERAFWVRELMRARRAVREARRRGDGEALRAAREAVDRAKRALGERGTPWWGEGPDWTGRRVEATPYRDWWRSLGGDEAP</sequence>
<keyword evidence="2" id="KW-1185">Reference proteome</keyword>
<reference evidence="1 2" key="1">
    <citation type="submission" date="2019-02" db="EMBL/GenBank/DDBJ databases">
        <title>Thermus sp. a novel from hot spring.</title>
        <authorList>
            <person name="Zhao Z."/>
        </authorList>
    </citation>
    <scope>NUCLEOTIDE SEQUENCE [LARGE SCALE GENOMIC DNA]</scope>
    <source>
        <strain evidence="1 2">CFH 72773T</strain>
    </source>
</reference>
<dbReference type="EMBL" id="SIJL01000005">
    <property type="protein sequence ID" value="TBH20829.1"/>
    <property type="molecule type" value="Genomic_DNA"/>
</dbReference>
<evidence type="ECO:0000313" key="1">
    <source>
        <dbReference type="EMBL" id="TBH20829.1"/>
    </source>
</evidence>
<accession>A0A4Q9B4G2</accession>
<dbReference type="Proteomes" id="UP000292858">
    <property type="component" value="Unassembled WGS sequence"/>
</dbReference>
<proteinExistence type="predicted"/>
<protein>
    <submittedName>
        <fullName evidence="1">Uncharacterized protein</fullName>
    </submittedName>
</protein>
<name>A0A4Q9B4G2_9DEIN</name>
<gene>
    <name evidence="1" type="ORF">ETP66_05300</name>
</gene>
<evidence type="ECO:0000313" key="2">
    <source>
        <dbReference type="Proteomes" id="UP000292858"/>
    </source>
</evidence>
<organism evidence="1 2">
    <name type="scientific">Thermus thermamylovorans</name>
    <dbReference type="NCBI Taxonomy" id="2509362"/>
    <lineage>
        <taxon>Bacteria</taxon>
        <taxon>Thermotogati</taxon>
        <taxon>Deinococcota</taxon>
        <taxon>Deinococci</taxon>
        <taxon>Thermales</taxon>
        <taxon>Thermaceae</taxon>
        <taxon>Thermus</taxon>
    </lineage>
</organism>
<dbReference type="RefSeq" id="WP_130841303.1">
    <property type="nucleotide sequence ID" value="NZ_SIJL01000005.1"/>
</dbReference>